<dbReference type="GO" id="GO:0010494">
    <property type="term" value="C:cytoplasmic stress granule"/>
    <property type="evidence" value="ECO:0007669"/>
    <property type="project" value="TreeGrafter"/>
</dbReference>
<dbReference type="PROSITE" id="PS50137">
    <property type="entry name" value="DS_RBD"/>
    <property type="match status" value="5"/>
</dbReference>
<feature type="domain" description="DRBM" evidence="5">
    <location>
        <begin position="371"/>
        <end position="438"/>
    </location>
</feature>
<feature type="domain" description="DRBM" evidence="5">
    <location>
        <begin position="478"/>
        <end position="546"/>
    </location>
</feature>
<keyword evidence="6" id="KW-1185">Reference proteome</keyword>
<feature type="domain" description="DRBM" evidence="5">
    <location>
        <begin position="642"/>
        <end position="716"/>
    </location>
</feature>
<dbReference type="CDD" id="cd19861">
    <property type="entry name" value="DSRM_STAU_rpt5"/>
    <property type="match status" value="1"/>
</dbReference>
<dbReference type="CDD" id="cd19859">
    <property type="entry name" value="DSRM_STAU_rpt3"/>
    <property type="match status" value="1"/>
</dbReference>
<feature type="domain" description="DRBM" evidence="5">
    <location>
        <begin position="171"/>
        <end position="238"/>
    </location>
</feature>
<organism evidence="6 7">
    <name type="scientific">Octopus sinensis</name>
    <name type="common">East Asian common octopus</name>
    <dbReference type="NCBI Taxonomy" id="2607531"/>
    <lineage>
        <taxon>Eukaryota</taxon>
        <taxon>Metazoa</taxon>
        <taxon>Spiralia</taxon>
        <taxon>Lophotrochozoa</taxon>
        <taxon>Mollusca</taxon>
        <taxon>Cephalopoda</taxon>
        <taxon>Coleoidea</taxon>
        <taxon>Octopodiformes</taxon>
        <taxon>Octopoda</taxon>
        <taxon>Incirrata</taxon>
        <taxon>Octopodidae</taxon>
        <taxon>Octopus</taxon>
    </lineage>
</organism>
<evidence type="ECO:0000313" key="6">
    <source>
        <dbReference type="Proteomes" id="UP000515154"/>
    </source>
</evidence>
<dbReference type="GO" id="GO:0003725">
    <property type="term" value="F:double-stranded RNA binding"/>
    <property type="evidence" value="ECO:0007669"/>
    <property type="project" value="TreeGrafter"/>
</dbReference>
<dbReference type="GO" id="GO:0003729">
    <property type="term" value="F:mRNA binding"/>
    <property type="evidence" value="ECO:0007669"/>
    <property type="project" value="TreeGrafter"/>
</dbReference>
<name>A0A6P7S498_9MOLL</name>
<dbReference type="PANTHER" id="PTHR46054:SF3">
    <property type="entry name" value="MATERNAL EFFECT PROTEIN STAUFEN"/>
    <property type="match status" value="1"/>
</dbReference>
<dbReference type="InterPro" id="IPR032478">
    <property type="entry name" value="Staufen_C"/>
</dbReference>
<evidence type="ECO:0000259" key="5">
    <source>
        <dbReference type="PROSITE" id="PS50137"/>
    </source>
</evidence>
<dbReference type="KEGG" id="osn:115209070"/>
<feature type="domain" description="DRBM" evidence="5">
    <location>
        <begin position="257"/>
        <end position="346"/>
    </location>
</feature>
<dbReference type="Proteomes" id="UP000515154">
    <property type="component" value="Linkage group LG3"/>
</dbReference>
<dbReference type="GO" id="GO:0035418">
    <property type="term" value="P:protein localization to synapse"/>
    <property type="evidence" value="ECO:0007669"/>
    <property type="project" value="TreeGrafter"/>
</dbReference>
<dbReference type="FunFam" id="3.30.160.20:FF:000007">
    <property type="entry name" value="Double-stranded RNA-binding protein Staufen homolog 1"/>
    <property type="match status" value="2"/>
</dbReference>
<dbReference type="CDD" id="cd19857">
    <property type="entry name" value="DSRM_STAU_rpt1"/>
    <property type="match status" value="1"/>
</dbReference>
<dbReference type="GO" id="GO:0098964">
    <property type="term" value="P:anterograde dendritic transport of messenger ribonucleoprotein complex"/>
    <property type="evidence" value="ECO:0007669"/>
    <property type="project" value="TreeGrafter"/>
</dbReference>
<feature type="region of interest" description="Disordered" evidence="4">
    <location>
        <begin position="680"/>
        <end position="699"/>
    </location>
</feature>
<dbReference type="GO" id="GO:0032839">
    <property type="term" value="C:dendrite cytoplasm"/>
    <property type="evidence" value="ECO:0007669"/>
    <property type="project" value="GOC"/>
</dbReference>
<evidence type="ECO:0000256" key="2">
    <source>
        <dbReference type="ARBA" id="ARBA00022884"/>
    </source>
</evidence>
<dbReference type="CDD" id="cd19860">
    <property type="entry name" value="DSRM_STAU_rpt4"/>
    <property type="match status" value="1"/>
</dbReference>
<gene>
    <name evidence="7 8" type="primary">LOC115209070</name>
</gene>
<protein>
    <submittedName>
        <fullName evidence="7 8">Double-stranded RNA-binding protein Staufen homolog isoform X1</fullName>
    </submittedName>
</protein>
<reference evidence="7 8" key="1">
    <citation type="submission" date="2025-08" db="UniProtKB">
        <authorList>
            <consortium name="RefSeq"/>
        </authorList>
    </citation>
    <scope>IDENTIFICATION</scope>
</reference>
<dbReference type="GO" id="GO:0007281">
    <property type="term" value="P:germ cell development"/>
    <property type="evidence" value="ECO:0007669"/>
    <property type="project" value="TreeGrafter"/>
</dbReference>
<dbReference type="FunFam" id="3.30.160.20:FF:000013">
    <property type="entry name" value="double-stranded RNA-binding protein Staufen homolog 2 isoform X3"/>
    <property type="match status" value="1"/>
</dbReference>
<feature type="compositionally biased region" description="Low complexity" evidence="4">
    <location>
        <begin position="86"/>
        <end position="107"/>
    </location>
</feature>
<evidence type="ECO:0000256" key="1">
    <source>
        <dbReference type="ARBA" id="ARBA00022737"/>
    </source>
</evidence>
<proteinExistence type="predicted"/>
<dbReference type="InterPro" id="IPR014720">
    <property type="entry name" value="dsRBD_dom"/>
</dbReference>
<feature type="compositionally biased region" description="Low complexity" evidence="4">
    <location>
        <begin position="141"/>
        <end position="166"/>
    </location>
</feature>
<dbReference type="GO" id="GO:0005886">
    <property type="term" value="C:plasma membrane"/>
    <property type="evidence" value="ECO:0007669"/>
    <property type="project" value="TreeGrafter"/>
</dbReference>
<keyword evidence="1" id="KW-0677">Repeat</keyword>
<feature type="region of interest" description="Disordered" evidence="4">
    <location>
        <begin position="1"/>
        <end position="25"/>
    </location>
</feature>
<evidence type="ECO:0000313" key="7">
    <source>
        <dbReference type="RefSeq" id="XP_029633008.1"/>
    </source>
</evidence>
<feature type="region of interest" description="Disordered" evidence="4">
    <location>
        <begin position="141"/>
        <end position="168"/>
    </location>
</feature>
<dbReference type="RefSeq" id="XP_036357477.1">
    <property type="nucleotide sequence ID" value="XM_036501584.1"/>
</dbReference>
<feature type="region of interest" description="Disordered" evidence="4">
    <location>
        <begin position="749"/>
        <end position="768"/>
    </location>
</feature>
<dbReference type="Pfam" id="PF00035">
    <property type="entry name" value="dsrm"/>
    <property type="match status" value="3"/>
</dbReference>
<dbReference type="SMART" id="SM00358">
    <property type="entry name" value="DSRM"/>
    <property type="match status" value="4"/>
</dbReference>
<feature type="region of interest" description="Disordered" evidence="4">
    <location>
        <begin position="547"/>
        <end position="569"/>
    </location>
</feature>
<dbReference type="PANTHER" id="PTHR46054">
    <property type="entry name" value="MATERNAL EFFECT PROTEIN STAUFEN"/>
    <property type="match status" value="1"/>
</dbReference>
<dbReference type="RefSeq" id="XP_029633008.1">
    <property type="nucleotide sequence ID" value="XM_029777148.2"/>
</dbReference>
<feature type="region of interest" description="Disordered" evidence="4">
    <location>
        <begin position="73"/>
        <end position="115"/>
    </location>
</feature>
<dbReference type="GO" id="GO:0008298">
    <property type="term" value="P:intracellular mRNA localization"/>
    <property type="evidence" value="ECO:0007669"/>
    <property type="project" value="TreeGrafter"/>
</dbReference>
<sequence length="768" mass="83638">MSQILKNNPKMKLPTTNQGTMPVPPSVISKSGIMGPLMMSQLPRNMAQSQMMSSSNSSSNNLLQNSQRMARNANHNNSMNSGLLQNNSANSTPNNTNSNNGPTMGTPLANQSHSAPSVVSVGCSTVAGGHNNEAVVVSAGNSTTALPSSSQSSLSQQQQPPQNLANTKEKTSMCLINELARFNKVSHMYTLVDEIGPAHKKTFFVKLKLGEEEYSASGPSIKKAQHAAASIGLEKTAYKHPPPKPSPKKFNGANTITPTVELNALAMKRGEPAIYKTFEHRHPFYSPTPHNYDYRGYYNQRYHFPRVSKMSYVSLKVGHREFSGEGLTRQAARHNAAAKALQVLHNEPIVNTKKKEVIEESNTEDKDQLKSEISLVHEIALKRNLTVSFEVTRESGPPHMKTFVTQCSVGEFVTEAEGNSKQVSKKRAAESMLEELKNLQPLPPTSVRPKAKSTTSKKKNRNLIKMQKADPNYGVGINPISRLIQIRQANKKKEPIYSLIAEHGLPWRREFVMQVTVDDHVYTGVGQNKKLAKRNAAEGMLQLLGYSRPAPQPAKPAIKTGSNSEGSNCDKKVTFLDTEVSSSSTGGPVNGAVNGRVGCQLMPGLLLVPEANLHATKSTGEDSSNVIGLNGRPITAVTSALRPEQQLRELAHKHQIEVHFQNYAVQPDFSGKNTPSECLSRVSLSTDPPQVLHGTGPTLESSRDAAALQALKMLAEKGLSVVVNDIDKKMNSGDRSPLKLDGFEKLSNSSANIHTDHQNPSIVSEQQQ</sequence>
<feature type="compositionally biased region" description="Polar residues" evidence="4">
    <location>
        <begin position="73"/>
        <end position="85"/>
    </location>
</feature>
<dbReference type="InterPro" id="IPR051740">
    <property type="entry name" value="DRBM-containing_protein"/>
</dbReference>
<dbReference type="SUPFAM" id="SSF54768">
    <property type="entry name" value="dsRNA-binding domain-like"/>
    <property type="match status" value="4"/>
</dbReference>
<dbReference type="Gene3D" id="3.30.160.20">
    <property type="match status" value="5"/>
</dbReference>
<dbReference type="Pfam" id="PF16482">
    <property type="entry name" value="Staufen_C"/>
    <property type="match status" value="1"/>
</dbReference>
<dbReference type="AlphaFoldDB" id="A0A6P7S498"/>
<evidence type="ECO:0000256" key="4">
    <source>
        <dbReference type="SAM" id="MobiDB-lite"/>
    </source>
</evidence>
<keyword evidence="2 3" id="KW-0694">RNA-binding</keyword>
<evidence type="ECO:0000256" key="3">
    <source>
        <dbReference type="PROSITE-ProRule" id="PRU00266"/>
    </source>
</evidence>
<evidence type="ECO:0000313" key="8">
    <source>
        <dbReference type="RefSeq" id="XP_036357477.1"/>
    </source>
</evidence>
<dbReference type="GO" id="GO:0043025">
    <property type="term" value="C:neuronal cell body"/>
    <property type="evidence" value="ECO:0007669"/>
    <property type="project" value="TreeGrafter"/>
</dbReference>
<accession>A0A6P7S498</accession>